<feature type="transmembrane region" description="Helical" evidence="5">
    <location>
        <begin position="639"/>
        <end position="661"/>
    </location>
</feature>
<gene>
    <name evidence="7" type="ORF">EDS130_LOCUS21225</name>
    <name evidence="8" type="ORF">XAT740_LOCUS34847</name>
</gene>
<dbReference type="AlphaFoldDB" id="A0A814QTP0"/>
<comment type="subcellular location">
    <subcellularLocation>
        <location evidence="1">Membrane</location>
        <topology evidence="1">Multi-pass membrane protein</topology>
    </subcellularLocation>
</comment>
<dbReference type="InterPro" id="IPR006202">
    <property type="entry name" value="Neur_chan_lig-bd"/>
</dbReference>
<keyword evidence="4 5" id="KW-0472">Membrane</keyword>
<dbReference type="InterPro" id="IPR038050">
    <property type="entry name" value="Neuro_actylchol_rec"/>
</dbReference>
<dbReference type="InterPro" id="IPR006201">
    <property type="entry name" value="Neur_channel"/>
</dbReference>
<dbReference type="EMBL" id="CAJNOJ010000107">
    <property type="protein sequence ID" value="CAF1124359.1"/>
    <property type="molecule type" value="Genomic_DNA"/>
</dbReference>
<name>A0A814QTP0_ADIRI</name>
<dbReference type="PANTHER" id="PTHR18945">
    <property type="entry name" value="NEUROTRANSMITTER GATED ION CHANNEL"/>
    <property type="match status" value="1"/>
</dbReference>
<dbReference type="Pfam" id="PF02931">
    <property type="entry name" value="Neur_chan_LBD"/>
    <property type="match status" value="1"/>
</dbReference>
<evidence type="ECO:0000313" key="10">
    <source>
        <dbReference type="Proteomes" id="UP000663852"/>
    </source>
</evidence>
<dbReference type="Proteomes" id="UP000663852">
    <property type="component" value="Unassembled WGS sequence"/>
</dbReference>
<evidence type="ECO:0000256" key="4">
    <source>
        <dbReference type="ARBA" id="ARBA00023136"/>
    </source>
</evidence>
<reference evidence="7" key="1">
    <citation type="submission" date="2021-02" db="EMBL/GenBank/DDBJ databases">
        <authorList>
            <person name="Nowell W R."/>
        </authorList>
    </citation>
    <scope>NUCLEOTIDE SEQUENCE</scope>
</reference>
<proteinExistence type="predicted"/>
<comment type="caution">
    <text evidence="7">The sequence shown here is derived from an EMBL/GenBank/DDBJ whole genome shotgun (WGS) entry which is preliminary data.</text>
</comment>
<evidence type="ECO:0000313" key="9">
    <source>
        <dbReference type="Proteomes" id="UP000663828"/>
    </source>
</evidence>
<feature type="transmembrane region" description="Helical" evidence="5">
    <location>
        <begin position="325"/>
        <end position="347"/>
    </location>
</feature>
<accession>A0A814QTP0</accession>
<keyword evidence="2 5" id="KW-0812">Transmembrane</keyword>
<dbReference type="EMBL" id="CAJNOR010003441">
    <property type="protein sequence ID" value="CAF1414211.1"/>
    <property type="molecule type" value="Genomic_DNA"/>
</dbReference>
<evidence type="ECO:0000256" key="2">
    <source>
        <dbReference type="ARBA" id="ARBA00022692"/>
    </source>
</evidence>
<organism evidence="7 10">
    <name type="scientific">Adineta ricciae</name>
    <name type="common">Rotifer</name>
    <dbReference type="NCBI Taxonomy" id="249248"/>
    <lineage>
        <taxon>Eukaryota</taxon>
        <taxon>Metazoa</taxon>
        <taxon>Spiralia</taxon>
        <taxon>Gnathifera</taxon>
        <taxon>Rotifera</taxon>
        <taxon>Eurotatoria</taxon>
        <taxon>Bdelloidea</taxon>
        <taxon>Adinetida</taxon>
        <taxon>Adinetidae</taxon>
        <taxon>Adineta</taxon>
    </lineage>
</organism>
<evidence type="ECO:0000256" key="1">
    <source>
        <dbReference type="ARBA" id="ARBA00004141"/>
    </source>
</evidence>
<dbReference type="Gene3D" id="1.20.58.390">
    <property type="entry name" value="Neurotransmitter-gated ion-channel transmembrane domain"/>
    <property type="match status" value="2"/>
</dbReference>
<evidence type="ECO:0000256" key="3">
    <source>
        <dbReference type="ARBA" id="ARBA00022989"/>
    </source>
</evidence>
<evidence type="ECO:0000256" key="5">
    <source>
        <dbReference type="SAM" id="Phobius"/>
    </source>
</evidence>
<evidence type="ECO:0000313" key="8">
    <source>
        <dbReference type="EMBL" id="CAF1414211.1"/>
    </source>
</evidence>
<evidence type="ECO:0000313" key="7">
    <source>
        <dbReference type="EMBL" id="CAF1124359.1"/>
    </source>
</evidence>
<feature type="transmembrane region" description="Helical" evidence="5">
    <location>
        <begin position="282"/>
        <end position="305"/>
    </location>
</feature>
<dbReference type="InterPro" id="IPR036719">
    <property type="entry name" value="Neuro-gated_channel_TM_sf"/>
</dbReference>
<keyword evidence="9" id="KW-1185">Reference proteome</keyword>
<feature type="transmembrane region" description="Helical" evidence="5">
    <location>
        <begin position="681"/>
        <end position="705"/>
    </location>
</feature>
<dbReference type="Gene3D" id="2.70.170.10">
    <property type="entry name" value="Neurotransmitter-gated ion-channel ligand-binding domain"/>
    <property type="match status" value="2"/>
</dbReference>
<feature type="domain" description="Neurotransmitter-gated ion-channel ligand-binding" evidence="6">
    <location>
        <begin position="2"/>
        <end position="177"/>
    </location>
</feature>
<dbReference type="GO" id="GO:0005230">
    <property type="term" value="F:extracellular ligand-gated monoatomic ion channel activity"/>
    <property type="evidence" value="ECO:0007669"/>
    <property type="project" value="InterPro"/>
</dbReference>
<sequence length="757" mass="87738">MNNKVTTVYVRLIFLRIGEIDTLNEKYQAQASIESRWAVDSEQLLAELSADDQQSLADGKSVSLQKYTESHWHPQIYIENALGDLKEQIRYTAKISKHDNRLYICEQRDIKGLFWEKLELQYFPSDVQDLSISVASMLYNDRVILLPDGDRKSGVNREAFVDQQEWNLYAHVDAEQRTTAEFDFDSTDQDDRPTTNIVGERKRTIVTVTCHVARRSSYFYWNGYCLIFLITLVSYTCFFIPPSQMYNRIQVTCTLLLTSITFRWTVNRSLPTISYLTTLDTYGIVCIFALVVSGIWHTLAGYLTFEYTANFVVTPRSWQVKYDRIAFCVQFGLFVFGNIAFLIWLHFVPLKQRRIMNEKDAALHVQKPGSKRKISEIDTLNEKYQAQASIESRWAVDSEQLLAELSADDQQSLADGKSVSLLKYTESHWHPQLYIENALGDLKEQIRYTAKISKDDTKIDICEQRDIKGLFWEKLELYHFPTDVQDLSISVASMLYNDRVVLLPDGDRKSGVNREAFVDQQEWNLYAHVDAEQRTTDEFDFESIDQDDRPTTNIVGARKRTIVTVTCHAARESSYFYWNGFCLIFLITLISYTCYFIPPHQMVNRIQTSSTLLLTSITFRWTVNRSLPTISYLTTMDKYGIACIFSLVGNVIWHTFIGYLTFEYTPNFSSNPHMWQVKTDRIAFCVSFSIFILAHMFFVIWLLAVPLNHRRKMNKKDAALNLTKPKGKRSLRVTDIEIERSSSSARIADDAMNLQTI</sequence>
<dbReference type="GO" id="GO:0004888">
    <property type="term" value="F:transmembrane signaling receptor activity"/>
    <property type="evidence" value="ECO:0007669"/>
    <property type="project" value="InterPro"/>
</dbReference>
<feature type="transmembrane region" description="Helical" evidence="5">
    <location>
        <begin position="575"/>
        <end position="597"/>
    </location>
</feature>
<dbReference type="InterPro" id="IPR036734">
    <property type="entry name" value="Neur_chan_lig-bd_sf"/>
</dbReference>
<dbReference type="SUPFAM" id="SSF63712">
    <property type="entry name" value="Nicotinic receptor ligand binding domain-like"/>
    <property type="match status" value="1"/>
</dbReference>
<evidence type="ECO:0000259" key="6">
    <source>
        <dbReference type="Pfam" id="PF02931"/>
    </source>
</evidence>
<keyword evidence="3 5" id="KW-1133">Transmembrane helix</keyword>
<protein>
    <recommendedName>
        <fullName evidence="6">Neurotransmitter-gated ion-channel ligand-binding domain-containing protein</fullName>
    </recommendedName>
</protein>
<dbReference type="OrthoDB" id="10388290at2759"/>
<dbReference type="GO" id="GO:0016020">
    <property type="term" value="C:membrane"/>
    <property type="evidence" value="ECO:0007669"/>
    <property type="project" value="UniProtKB-SubCell"/>
</dbReference>
<feature type="transmembrane region" description="Helical" evidence="5">
    <location>
        <begin position="218"/>
        <end position="238"/>
    </location>
</feature>
<dbReference type="Proteomes" id="UP000663828">
    <property type="component" value="Unassembled WGS sequence"/>
</dbReference>
<dbReference type="SUPFAM" id="SSF90112">
    <property type="entry name" value="Neurotransmitter-gated ion-channel transmembrane pore"/>
    <property type="match status" value="2"/>
</dbReference>